<reference evidence="2" key="1">
    <citation type="journal article" date="2015" name="Nature">
        <title>Complex archaea that bridge the gap between prokaryotes and eukaryotes.</title>
        <authorList>
            <person name="Spang A."/>
            <person name="Saw J.H."/>
            <person name="Jorgensen S.L."/>
            <person name="Zaremba-Niedzwiedzka K."/>
            <person name="Martijn J."/>
            <person name="Lind A.E."/>
            <person name="van Eijk R."/>
            <person name="Schleper C."/>
            <person name="Guy L."/>
            <person name="Ettema T.J."/>
        </authorList>
    </citation>
    <scope>NUCLEOTIDE SEQUENCE</scope>
</reference>
<protein>
    <submittedName>
        <fullName evidence="2">Uncharacterized protein</fullName>
    </submittedName>
</protein>
<dbReference type="EMBL" id="LAZR01011643">
    <property type="protein sequence ID" value="KKM60638.1"/>
    <property type="molecule type" value="Genomic_DNA"/>
</dbReference>
<feature type="transmembrane region" description="Helical" evidence="1">
    <location>
        <begin position="103"/>
        <end position="124"/>
    </location>
</feature>
<feature type="transmembrane region" description="Helical" evidence="1">
    <location>
        <begin position="74"/>
        <end position="96"/>
    </location>
</feature>
<organism evidence="2">
    <name type="scientific">marine sediment metagenome</name>
    <dbReference type="NCBI Taxonomy" id="412755"/>
    <lineage>
        <taxon>unclassified sequences</taxon>
        <taxon>metagenomes</taxon>
        <taxon>ecological metagenomes</taxon>
    </lineage>
</organism>
<sequence length="184" mass="20172">RGDKMNKRGVATANLFLFIILAFVVVILLGTFLYIYNTITTSLTDPSIASAGAVNLTAAAEDTIGQINTSMLNYANVIAIFFLFGMVIAMFLLAYVTRDSNPAIFFVIDILVIIFAYILAVYISNSYETVLASIPFNIFFTNNLNYATSFLLLLPRITAITGVITMIISYSAIPKTKEEEVAGF</sequence>
<proteinExistence type="predicted"/>
<evidence type="ECO:0000256" key="1">
    <source>
        <dbReference type="SAM" id="Phobius"/>
    </source>
</evidence>
<keyword evidence="1" id="KW-0472">Membrane</keyword>
<feature type="transmembrane region" description="Helical" evidence="1">
    <location>
        <begin position="144"/>
        <end position="168"/>
    </location>
</feature>
<feature type="transmembrane region" description="Helical" evidence="1">
    <location>
        <begin position="12"/>
        <end position="36"/>
    </location>
</feature>
<gene>
    <name evidence="2" type="ORF">LCGC14_1539840</name>
</gene>
<feature type="non-terminal residue" evidence="2">
    <location>
        <position position="1"/>
    </location>
</feature>
<name>A0A0F9ITI4_9ZZZZ</name>
<keyword evidence="1" id="KW-1133">Transmembrane helix</keyword>
<dbReference type="AlphaFoldDB" id="A0A0F9ITI4"/>
<comment type="caution">
    <text evidence="2">The sequence shown here is derived from an EMBL/GenBank/DDBJ whole genome shotgun (WGS) entry which is preliminary data.</text>
</comment>
<keyword evidence="1" id="KW-0812">Transmembrane</keyword>
<evidence type="ECO:0000313" key="2">
    <source>
        <dbReference type="EMBL" id="KKM60638.1"/>
    </source>
</evidence>
<accession>A0A0F9ITI4</accession>